<dbReference type="GO" id="GO:0005886">
    <property type="term" value="C:plasma membrane"/>
    <property type="evidence" value="ECO:0007669"/>
    <property type="project" value="TreeGrafter"/>
</dbReference>
<dbReference type="STRING" id="1543721.AAY24_17780"/>
<reference evidence="2 3" key="1">
    <citation type="submission" date="2019-07" db="EMBL/GenBank/DDBJ databases">
        <title>The pathways for chlorine oxyanion respiration interact through the shared metabolite chlorate.</title>
        <authorList>
            <person name="Barnum T.P."/>
            <person name="Cheng Y."/>
            <person name="Hill K.A."/>
            <person name="Lucas L.N."/>
            <person name="Carlson H.K."/>
            <person name="Coates J.D."/>
        </authorList>
    </citation>
    <scope>NUCLEOTIDE SEQUENCE [LARGE SCALE GENOMIC DNA]</scope>
    <source>
        <strain evidence="2">BK-3</strain>
    </source>
</reference>
<gene>
    <name evidence="2" type="ORF">FHK82_15180</name>
</gene>
<evidence type="ECO:0000259" key="1">
    <source>
        <dbReference type="Pfam" id="PF01814"/>
    </source>
</evidence>
<dbReference type="Pfam" id="PF01814">
    <property type="entry name" value="Hemerythrin"/>
    <property type="match status" value="1"/>
</dbReference>
<dbReference type="PANTHER" id="PTHR39966:SF1">
    <property type="entry name" value="HEMERYTHRIN-LIKE DOMAIN-CONTAINING PROTEIN"/>
    <property type="match status" value="1"/>
</dbReference>
<evidence type="ECO:0000313" key="3">
    <source>
        <dbReference type="Proteomes" id="UP000317355"/>
    </source>
</evidence>
<organism evidence="2 3">
    <name type="scientific">Sedimenticola thiotaurini</name>
    <dbReference type="NCBI Taxonomy" id="1543721"/>
    <lineage>
        <taxon>Bacteria</taxon>
        <taxon>Pseudomonadati</taxon>
        <taxon>Pseudomonadota</taxon>
        <taxon>Gammaproteobacteria</taxon>
        <taxon>Chromatiales</taxon>
        <taxon>Sedimenticolaceae</taxon>
        <taxon>Sedimenticola</taxon>
    </lineage>
</organism>
<dbReference type="EMBL" id="VMRY01000085">
    <property type="protein sequence ID" value="TVT51684.1"/>
    <property type="molecule type" value="Genomic_DNA"/>
</dbReference>
<evidence type="ECO:0000313" key="2">
    <source>
        <dbReference type="EMBL" id="TVT51684.1"/>
    </source>
</evidence>
<name>A0A558CSE6_9GAMM</name>
<dbReference type="Gene3D" id="1.20.120.520">
    <property type="entry name" value="nmb1532 protein domain like"/>
    <property type="match status" value="1"/>
</dbReference>
<protein>
    <submittedName>
        <fullName evidence="2">Purine catabolism protein pucG</fullName>
    </submittedName>
</protein>
<accession>A0A558CSE6</accession>
<dbReference type="AlphaFoldDB" id="A0A558CSE6"/>
<sequence>MHHLLEKLHKDHRNLEKILDLLTAQLDQFLAGRESDFDLKIELLEYMETYADQGHHPLENVIFTVARPLVGERAELMDRLITQHHELGQLTRIFRNSLENIYQGGVMSRDELEVQGREFIALQRQHLALEEQEAFPMLDEVLTDEHWKTIIEQSPNHDDPVFDKPDKIRFQTLFEYLSRSE</sequence>
<proteinExistence type="predicted"/>
<comment type="caution">
    <text evidence="2">The sequence shown here is derived from an EMBL/GenBank/DDBJ whole genome shotgun (WGS) entry which is preliminary data.</text>
</comment>
<dbReference type="Proteomes" id="UP000317355">
    <property type="component" value="Unassembled WGS sequence"/>
</dbReference>
<dbReference type="InterPro" id="IPR012312">
    <property type="entry name" value="Hemerythrin-like"/>
</dbReference>
<feature type="domain" description="Hemerythrin-like" evidence="1">
    <location>
        <begin position="4"/>
        <end position="138"/>
    </location>
</feature>
<dbReference type="PANTHER" id="PTHR39966">
    <property type="entry name" value="BLL2471 PROTEIN-RELATED"/>
    <property type="match status" value="1"/>
</dbReference>